<gene>
    <name evidence="1" type="ORF">NM208_g8292</name>
</gene>
<name>A0ACC1S656_9HYPO</name>
<accession>A0ACC1S656</accession>
<evidence type="ECO:0000313" key="1">
    <source>
        <dbReference type="EMBL" id="KAJ3532758.1"/>
    </source>
</evidence>
<protein>
    <submittedName>
        <fullName evidence="1">Uncharacterized protein</fullName>
    </submittedName>
</protein>
<organism evidence="1 2">
    <name type="scientific">Fusarium decemcellulare</name>
    <dbReference type="NCBI Taxonomy" id="57161"/>
    <lineage>
        <taxon>Eukaryota</taxon>
        <taxon>Fungi</taxon>
        <taxon>Dikarya</taxon>
        <taxon>Ascomycota</taxon>
        <taxon>Pezizomycotina</taxon>
        <taxon>Sordariomycetes</taxon>
        <taxon>Hypocreomycetidae</taxon>
        <taxon>Hypocreales</taxon>
        <taxon>Nectriaceae</taxon>
        <taxon>Fusarium</taxon>
        <taxon>Fusarium decemcellulare species complex</taxon>
    </lineage>
</organism>
<dbReference type="EMBL" id="JANRMS010000930">
    <property type="protein sequence ID" value="KAJ3532758.1"/>
    <property type="molecule type" value="Genomic_DNA"/>
</dbReference>
<reference evidence="1" key="1">
    <citation type="submission" date="2022-08" db="EMBL/GenBank/DDBJ databases">
        <title>Genome Sequence of Fusarium decemcellulare.</title>
        <authorList>
            <person name="Buettner E."/>
        </authorList>
    </citation>
    <scope>NUCLEOTIDE SEQUENCE</scope>
    <source>
        <strain evidence="1">Babe19</strain>
    </source>
</reference>
<keyword evidence="2" id="KW-1185">Reference proteome</keyword>
<comment type="caution">
    <text evidence="1">The sequence shown here is derived from an EMBL/GenBank/DDBJ whole genome shotgun (WGS) entry which is preliminary data.</text>
</comment>
<dbReference type="Proteomes" id="UP001148629">
    <property type="component" value="Unassembled WGS sequence"/>
</dbReference>
<evidence type="ECO:0000313" key="2">
    <source>
        <dbReference type="Proteomes" id="UP001148629"/>
    </source>
</evidence>
<proteinExistence type="predicted"/>
<sequence length="282" mass="31172">MASTNRGLKTYHVVPRFDIAAEGGELFLGAIFRDLKFLRPALNRANRVEVRDELKYPSVSQTGFRETRGKIRDGKFEAWVKVLSGADAGASASVSGSVDDENTVACDEIVTTYFDPDGQHLTESFAVEPIQLFLEGSYRWTAELYMITGLKVAKKLEYNRSNTSHGEAGAHVAGRDPHTGSGGGVNAHAGGENRHDLQFNVTDIVVGFRVTKYRCTRRLNLRRKDRRVRDDGVLKGEMMADGEAKAEEPQVEFEALPIPDEAGGQDEVVSTDVDERWVIPQV</sequence>